<feature type="region of interest" description="Disordered" evidence="1">
    <location>
        <begin position="131"/>
        <end position="170"/>
    </location>
</feature>
<feature type="compositionally biased region" description="Basic residues" evidence="1">
    <location>
        <begin position="41"/>
        <end position="51"/>
    </location>
</feature>
<protein>
    <submittedName>
        <fullName evidence="2">Uncharacterized protein</fullName>
    </submittedName>
</protein>
<keyword evidence="3" id="KW-1185">Reference proteome</keyword>
<dbReference type="Proteomes" id="UP000095210">
    <property type="component" value="Chromosome"/>
</dbReference>
<name>A0AAC9HVM1_9PSEU</name>
<reference evidence="3" key="1">
    <citation type="submission" date="2016-03" db="EMBL/GenBank/DDBJ databases">
        <title>Complete genome sequence of the type strain Actinoalloteichus hymeniacidonis DSM 45092.</title>
        <authorList>
            <person name="Schaffert L."/>
            <person name="Albersmeier A."/>
            <person name="Winkler A."/>
            <person name="Kalinowski J."/>
            <person name="Zotchev S."/>
            <person name="Ruckert C."/>
        </authorList>
    </citation>
    <scope>NUCLEOTIDE SEQUENCE [LARGE SCALE GENOMIC DNA]</scope>
    <source>
        <strain evidence="3">HPA177(T) (DSM 45092(T))</strain>
    </source>
</reference>
<gene>
    <name evidence="2" type="ORF">TL08_26810</name>
</gene>
<proteinExistence type="predicted"/>
<dbReference type="EMBL" id="CP014859">
    <property type="protein sequence ID" value="AOS66130.1"/>
    <property type="molecule type" value="Genomic_DNA"/>
</dbReference>
<dbReference type="AlphaFoldDB" id="A0AAC9HVM1"/>
<evidence type="ECO:0000313" key="2">
    <source>
        <dbReference type="EMBL" id="AOS66130.1"/>
    </source>
</evidence>
<evidence type="ECO:0000313" key="3">
    <source>
        <dbReference type="Proteomes" id="UP000095210"/>
    </source>
</evidence>
<feature type="region of interest" description="Disordered" evidence="1">
    <location>
        <begin position="278"/>
        <end position="298"/>
    </location>
</feature>
<feature type="compositionally biased region" description="Low complexity" evidence="1">
    <location>
        <begin position="131"/>
        <end position="150"/>
    </location>
</feature>
<dbReference type="KEGG" id="ahm:TL08_26810"/>
<evidence type="ECO:0000256" key="1">
    <source>
        <dbReference type="SAM" id="MobiDB-lite"/>
    </source>
</evidence>
<feature type="compositionally biased region" description="Low complexity" evidence="1">
    <location>
        <begin position="85"/>
        <end position="94"/>
    </location>
</feature>
<feature type="compositionally biased region" description="Basic and acidic residues" evidence="1">
    <location>
        <begin position="70"/>
        <end position="79"/>
    </location>
</feature>
<feature type="region of interest" description="Disordered" evidence="1">
    <location>
        <begin position="70"/>
        <end position="94"/>
    </location>
</feature>
<organism evidence="2 3">
    <name type="scientific">Actinoalloteichus hymeniacidonis</name>
    <dbReference type="NCBI Taxonomy" id="340345"/>
    <lineage>
        <taxon>Bacteria</taxon>
        <taxon>Bacillati</taxon>
        <taxon>Actinomycetota</taxon>
        <taxon>Actinomycetes</taxon>
        <taxon>Pseudonocardiales</taxon>
        <taxon>Pseudonocardiaceae</taxon>
        <taxon>Actinoalloteichus</taxon>
    </lineage>
</organism>
<sequence>MVGRLPLPEHRGSVHWARVHPGLARWGAHRVHVRPWPGRPGRGRSGRRGAAGRRAACPLAHRASEYRRAECPCRADRSARRPPRSGRCCPRLPGRSVRSARSRAYRRGHPDLVRNPAVAYRAAERRVVPSAAGRAVDPAGPGAPADPGRFAGHRDRPDRAAAQAADHRSHRAACLRPGAAACRRAASKAAPAFGWRAADRRCPPRCVVCHDPDRVRANCPVRSVFGVAGACRGPRRTVGPVWAPREHRAPPVAGHVAEVPPGRPAADRAVAAVRHLRAGEHRSPHRGRATSGPPPAASKVGLQLACRCVRRSRVGLPHRRASLARSSVVVCAVALSRPRTRWRRNHSAALRRCGRPSSMPRVPRTYDCTRWFQLQVRQTSTT</sequence>
<feature type="region of interest" description="Disordered" evidence="1">
    <location>
        <begin position="34"/>
        <end position="56"/>
    </location>
</feature>
<accession>A0AAC9HVM1</accession>